<keyword evidence="4" id="KW-1185">Reference proteome</keyword>
<evidence type="ECO:0000259" key="2">
    <source>
        <dbReference type="Pfam" id="PF14420"/>
    </source>
</evidence>
<feature type="compositionally biased region" description="Low complexity" evidence="1">
    <location>
        <begin position="183"/>
        <end position="192"/>
    </location>
</feature>
<proteinExistence type="predicted"/>
<feature type="region of interest" description="Disordered" evidence="1">
    <location>
        <begin position="146"/>
        <end position="207"/>
    </location>
</feature>
<protein>
    <recommendedName>
        <fullName evidence="2">Clr5 domain-containing protein</fullName>
    </recommendedName>
</protein>
<evidence type="ECO:0000313" key="4">
    <source>
        <dbReference type="Proteomes" id="UP001303889"/>
    </source>
</evidence>
<feature type="compositionally biased region" description="Polar residues" evidence="1">
    <location>
        <begin position="124"/>
        <end position="135"/>
    </location>
</feature>
<dbReference type="Proteomes" id="UP001303889">
    <property type="component" value="Unassembled WGS sequence"/>
</dbReference>
<name>A0AAN6RQ15_9PEZI</name>
<feature type="non-terminal residue" evidence="3">
    <location>
        <position position="467"/>
    </location>
</feature>
<reference evidence="3" key="1">
    <citation type="journal article" date="2023" name="Mol. Phylogenet. Evol.">
        <title>Genome-scale phylogeny and comparative genomics of the fungal order Sordariales.</title>
        <authorList>
            <person name="Hensen N."/>
            <person name="Bonometti L."/>
            <person name="Westerberg I."/>
            <person name="Brannstrom I.O."/>
            <person name="Guillou S."/>
            <person name="Cros-Aarteil S."/>
            <person name="Calhoun S."/>
            <person name="Haridas S."/>
            <person name="Kuo A."/>
            <person name="Mondo S."/>
            <person name="Pangilinan J."/>
            <person name="Riley R."/>
            <person name="LaButti K."/>
            <person name="Andreopoulos B."/>
            <person name="Lipzen A."/>
            <person name="Chen C."/>
            <person name="Yan M."/>
            <person name="Daum C."/>
            <person name="Ng V."/>
            <person name="Clum A."/>
            <person name="Steindorff A."/>
            <person name="Ohm R.A."/>
            <person name="Martin F."/>
            <person name="Silar P."/>
            <person name="Natvig D.O."/>
            <person name="Lalanne C."/>
            <person name="Gautier V."/>
            <person name="Ament-Velasquez S.L."/>
            <person name="Kruys A."/>
            <person name="Hutchinson M.I."/>
            <person name="Powell A.J."/>
            <person name="Barry K."/>
            <person name="Miller A.N."/>
            <person name="Grigoriev I.V."/>
            <person name="Debuchy R."/>
            <person name="Gladieux P."/>
            <person name="Hiltunen Thoren M."/>
            <person name="Johannesson H."/>
        </authorList>
    </citation>
    <scope>NUCLEOTIDE SEQUENCE</scope>
    <source>
        <strain evidence="3">CBS 103.79</strain>
    </source>
</reference>
<evidence type="ECO:0000256" key="1">
    <source>
        <dbReference type="SAM" id="MobiDB-lite"/>
    </source>
</evidence>
<evidence type="ECO:0000313" key="3">
    <source>
        <dbReference type="EMBL" id="KAK3898594.1"/>
    </source>
</evidence>
<sequence>MASPPRQYKRYSPQAWNAHRDTVRELVVEQGKKYDEIAAILKAEHDFDIGVRQLKRWVTEKWGMFRNIPDAEMIKMARLRRRRRLKFGRRTKFLRRQGAGEFQEVPSAKLDAYEKRVGARPGSPNESHSSQSSGLASNIIYRTPSDRSLEAPHSPTASIPPSGTESVLDFGVNSPTDGLFSENGNLLLSGPSSPSPHTPRDRSRYESTLQKRALEDALEGNYQAAARTYKLTAVPSALWQRAVRQFRIDVIEAAAYPGCPQTLTARVTDILSTSLTRERERHHTQQPSPPSPPDESSLSKTLISLHLESLFWSHLLRHQRALSLWEPLLGPSHPKITHLRAHLAKLRTPKTVPSDFARRTHRLQDSTDLLTTPPPPDQHAVRNLLHLPSSGAADALLAQAQALTSASPAGQQARNDIAWLRYGRSKALLGVCASFLRRDGEAQHAFGVSEAQMEREMCVEMRLYRTL</sequence>
<reference evidence="3" key="2">
    <citation type="submission" date="2023-05" db="EMBL/GenBank/DDBJ databases">
        <authorList>
            <consortium name="Lawrence Berkeley National Laboratory"/>
            <person name="Steindorff A."/>
            <person name="Hensen N."/>
            <person name="Bonometti L."/>
            <person name="Westerberg I."/>
            <person name="Brannstrom I.O."/>
            <person name="Guillou S."/>
            <person name="Cros-Aarteil S."/>
            <person name="Calhoun S."/>
            <person name="Haridas S."/>
            <person name="Kuo A."/>
            <person name="Mondo S."/>
            <person name="Pangilinan J."/>
            <person name="Riley R."/>
            <person name="Labutti K."/>
            <person name="Andreopoulos B."/>
            <person name="Lipzen A."/>
            <person name="Chen C."/>
            <person name="Yanf M."/>
            <person name="Daum C."/>
            <person name="Ng V."/>
            <person name="Clum A."/>
            <person name="Ohm R."/>
            <person name="Martin F."/>
            <person name="Silar P."/>
            <person name="Natvig D."/>
            <person name="Lalanne C."/>
            <person name="Gautier V."/>
            <person name="Ament-Velasquez S.L."/>
            <person name="Kruys A."/>
            <person name="Hutchinson M.I."/>
            <person name="Powell A.J."/>
            <person name="Barry K."/>
            <person name="Miller A.N."/>
            <person name="Grigoriev I.V."/>
            <person name="Debuchy R."/>
            <person name="Gladieux P."/>
            <person name="Thoren M.H."/>
            <person name="Johannesson H."/>
        </authorList>
    </citation>
    <scope>NUCLEOTIDE SEQUENCE</scope>
    <source>
        <strain evidence="3">CBS 103.79</strain>
    </source>
</reference>
<feature type="compositionally biased region" description="Polar residues" evidence="1">
    <location>
        <begin position="155"/>
        <end position="165"/>
    </location>
</feature>
<dbReference type="EMBL" id="MU855910">
    <property type="protein sequence ID" value="KAK3898594.1"/>
    <property type="molecule type" value="Genomic_DNA"/>
</dbReference>
<dbReference type="AlphaFoldDB" id="A0AAN6RQ15"/>
<dbReference type="InterPro" id="IPR025676">
    <property type="entry name" value="Clr5_dom"/>
</dbReference>
<comment type="caution">
    <text evidence="3">The sequence shown here is derived from an EMBL/GenBank/DDBJ whole genome shotgun (WGS) entry which is preliminary data.</text>
</comment>
<feature type="region of interest" description="Disordered" evidence="1">
    <location>
        <begin position="116"/>
        <end position="135"/>
    </location>
</feature>
<accession>A0AAN6RQ15</accession>
<dbReference type="Pfam" id="PF14420">
    <property type="entry name" value="Clr5"/>
    <property type="match status" value="1"/>
</dbReference>
<gene>
    <name evidence="3" type="ORF">C8A05DRAFT_37809</name>
</gene>
<feature type="domain" description="Clr5" evidence="2">
    <location>
        <begin position="13"/>
        <end position="65"/>
    </location>
</feature>
<organism evidence="3 4">
    <name type="scientific">Staphylotrichum tortipilum</name>
    <dbReference type="NCBI Taxonomy" id="2831512"/>
    <lineage>
        <taxon>Eukaryota</taxon>
        <taxon>Fungi</taxon>
        <taxon>Dikarya</taxon>
        <taxon>Ascomycota</taxon>
        <taxon>Pezizomycotina</taxon>
        <taxon>Sordariomycetes</taxon>
        <taxon>Sordariomycetidae</taxon>
        <taxon>Sordariales</taxon>
        <taxon>Chaetomiaceae</taxon>
        <taxon>Staphylotrichum</taxon>
    </lineage>
</organism>
<feature type="region of interest" description="Disordered" evidence="1">
    <location>
        <begin position="276"/>
        <end position="298"/>
    </location>
</feature>